<dbReference type="PANTHER" id="PTHR47947">
    <property type="entry name" value="CYTOCHROME P450 82C3-RELATED"/>
    <property type="match status" value="1"/>
</dbReference>
<keyword evidence="2" id="KW-0479">Metal-binding</keyword>
<name>A0A5N5J868_9ROSI</name>
<dbReference type="GO" id="GO:0016705">
    <property type="term" value="F:oxidoreductase activity, acting on paired donors, with incorporation or reduction of molecular oxygen"/>
    <property type="evidence" value="ECO:0007669"/>
    <property type="project" value="InterPro"/>
</dbReference>
<dbReference type="EMBL" id="VDCV01000018">
    <property type="protein sequence ID" value="KAB5514120.1"/>
    <property type="molecule type" value="Genomic_DNA"/>
</dbReference>
<reference evidence="7" key="1">
    <citation type="journal article" date="2019" name="Gigascience">
        <title>De novo genome assembly of the endangered Acer yangbiense, a plant species with extremely small populations endemic to Yunnan Province, China.</title>
        <authorList>
            <person name="Yang J."/>
            <person name="Wariss H.M."/>
            <person name="Tao L."/>
            <person name="Zhang R."/>
            <person name="Yun Q."/>
            <person name="Hollingsworth P."/>
            <person name="Dao Z."/>
            <person name="Luo G."/>
            <person name="Guo H."/>
            <person name="Ma Y."/>
            <person name="Sun W."/>
        </authorList>
    </citation>
    <scope>NUCLEOTIDE SEQUENCE [LARGE SCALE GENOMIC DNA]</scope>
    <source>
        <strain evidence="7">cv. br00</strain>
    </source>
</reference>
<dbReference type="Proteomes" id="UP000326939">
    <property type="component" value="Chromosome 18"/>
</dbReference>
<evidence type="ECO:0000256" key="3">
    <source>
        <dbReference type="ARBA" id="ARBA00023002"/>
    </source>
</evidence>
<sequence>MGMRSQGDFKRLWEISSINWGYSWAVPFLGWLNGTVGEEDKDFIHVLLSNLDGGKVSADDTEETAIKGTYLYPTLHKFSRNPYMTLVTLTWALSLILNSREVLGMAQDELDTQVGKHWQVDEIDIKNLVYFPAAPLSAPRQAMEDCTVAGLQSPAGTFCTLTLVRLLHGFEMGTVSDTLFDMSEGPGMTLPKETPLEAKKLSLRASSCTHSIHRID</sequence>
<dbReference type="GO" id="GO:0004497">
    <property type="term" value="F:monooxygenase activity"/>
    <property type="evidence" value="ECO:0007669"/>
    <property type="project" value="UniProtKB-KW"/>
</dbReference>
<evidence type="ECO:0000256" key="1">
    <source>
        <dbReference type="ARBA" id="ARBA00022617"/>
    </source>
</evidence>
<organism evidence="6 7">
    <name type="scientific">Salix brachista</name>
    <dbReference type="NCBI Taxonomy" id="2182728"/>
    <lineage>
        <taxon>Eukaryota</taxon>
        <taxon>Viridiplantae</taxon>
        <taxon>Streptophyta</taxon>
        <taxon>Embryophyta</taxon>
        <taxon>Tracheophyta</taxon>
        <taxon>Spermatophyta</taxon>
        <taxon>Magnoliopsida</taxon>
        <taxon>eudicotyledons</taxon>
        <taxon>Gunneridae</taxon>
        <taxon>Pentapetalae</taxon>
        <taxon>rosids</taxon>
        <taxon>fabids</taxon>
        <taxon>Malpighiales</taxon>
        <taxon>Salicaceae</taxon>
        <taxon>Saliceae</taxon>
        <taxon>Salix</taxon>
    </lineage>
</organism>
<dbReference type="GO" id="GO:0046246">
    <property type="term" value="P:terpene biosynthetic process"/>
    <property type="evidence" value="ECO:0007669"/>
    <property type="project" value="TreeGrafter"/>
</dbReference>
<gene>
    <name evidence="6" type="ORF">DKX38_028026</name>
</gene>
<dbReference type="GO" id="GO:0020037">
    <property type="term" value="F:heme binding"/>
    <property type="evidence" value="ECO:0007669"/>
    <property type="project" value="InterPro"/>
</dbReference>
<dbReference type="Gene3D" id="1.10.630.10">
    <property type="entry name" value="Cytochrome P450"/>
    <property type="match status" value="1"/>
</dbReference>
<dbReference type="GO" id="GO:0005506">
    <property type="term" value="F:iron ion binding"/>
    <property type="evidence" value="ECO:0007669"/>
    <property type="project" value="InterPro"/>
</dbReference>
<keyword evidence="1" id="KW-0349">Heme</keyword>
<evidence type="ECO:0000256" key="5">
    <source>
        <dbReference type="ARBA" id="ARBA00023033"/>
    </source>
</evidence>
<dbReference type="PANTHER" id="PTHR47947:SF8">
    <property type="entry name" value="CYTOCHROME P450 82C4-LIKE"/>
    <property type="match status" value="1"/>
</dbReference>
<dbReference type="AlphaFoldDB" id="A0A5N5J868"/>
<dbReference type="InterPro" id="IPR036396">
    <property type="entry name" value="Cyt_P450_sf"/>
</dbReference>
<evidence type="ECO:0000313" key="6">
    <source>
        <dbReference type="EMBL" id="KAB5514120.1"/>
    </source>
</evidence>
<protein>
    <submittedName>
        <fullName evidence="6">Uncharacterized protein</fullName>
    </submittedName>
</protein>
<dbReference type="SUPFAM" id="SSF48264">
    <property type="entry name" value="Cytochrome P450"/>
    <property type="match status" value="1"/>
</dbReference>
<proteinExistence type="predicted"/>
<dbReference type="InterPro" id="IPR050651">
    <property type="entry name" value="Plant_Cytochrome_P450_Monoox"/>
</dbReference>
<evidence type="ECO:0000313" key="7">
    <source>
        <dbReference type="Proteomes" id="UP000326939"/>
    </source>
</evidence>
<comment type="caution">
    <text evidence="6">The sequence shown here is derived from an EMBL/GenBank/DDBJ whole genome shotgun (WGS) entry which is preliminary data.</text>
</comment>
<evidence type="ECO:0000256" key="4">
    <source>
        <dbReference type="ARBA" id="ARBA00023004"/>
    </source>
</evidence>
<keyword evidence="3" id="KW-0560">Oxidoreductase</keyword>
<evidence type="ECO:0000256" key="2">
    <source>
        <dbReference type="ARBA" id="ARBA00022723"/>
    </source>
</evidence>
<keyword evidence="7" id="KW-1185">Reference proteome</keyword>
<keyword evidence="5" id="KW-0503">Monooxygenase</keyword>
<accession>A0A5N5J868</accession>
<keyword evidence="4" id="KW-0408">Iron</keyword>